<dbReference type="InterPro" id="IPR046342">
    <property type="entry name" value="CBS_dom_sf"/>
</dbReference>
<dbReference type="Pfam" id="PF01595">
    <property type="entry name" value="CNNM"/>
    <property type="match status" value="1"/>
</dbReference>
<feature type="domain" description="CNNM transmembrane" evidence="11">
    <location>
        <begin position="9"/>
        <end position="192"/>
    </location>
</feature>
<dbReference type="FunFam" id="3.10.580.10:FF:000015">
    <property type="entry name" value="DUF21 domain-containing protein"/>
    <property type="match status" value="1"/>
</dbReference>
<keyword evidence="6 8" id="KW-0472">Membrane</keyword>
<evidence type="ECO:0000256" key="4">
    <source>
        <dbReference type="ARBA" id="ARBA00022989"/>
    </source>
</evidence>
<dbReference type="SUPFAM" id="SSF54631">
    <property type="entry name" value="CBS-domain pair"/>
    <property type="match status" value="1"/>
</dbReference>
<feature type="compositionally biased region" description="Low complexity" evidence="9">
    <location>
        <begin position="500"/>
        <end position="528"/>
    </location>
</feature>
<dbReference type="CDD" id="cd04590">
    <property type="entry name" value="CBS_pair_CorC_HlyC_assoc"/>
    <property type="match status" value="1"/>
</dbReference>
<evidence type="ECO:0000256" key="9">
    <source>
        <dbReference type="SAM" id="MobiDB-lite"/>
    </source>
</evidence>
<dbReference type="OMA" id="TRIQWRT"/>
<evidence type="ECO:0000256" key="2">
    <source>
        <dbReference type="ARBA" id="ARBA00022692"/>
    </source>
</evidence>
<evidence type="ECO:0000256" key="10">
    <source>
        <dbReference type="SAM" id="Phobius"/>
    </source>
</evidence>
<evidence type="ECO:0000256" key="6">
    <source>
        <dbReference type="ARBA" id="ARBA00023136"/>
    </source>
</evidence>
<dbReference type="GO" id="GO:0030026">
    <property type="term" value="P:intracellular manganese ion homeostasis"/>
    <property type="evidence" value="ECO:0007669"/>
    <property type="project" value="TreeGrafter"/>
</dbReference>
<dbReference type="InParanoid" id="A0A068U9F1"/>
<dbReference type="GO" id="GO:0005737">
    <property type="term" value="C:cytoplasm"/>
    <property type="evidence" value="ECO:0007669"/>
    <property type="project" value="TreeGrafter"/>
</dbReference>
<evidence type="ECO:0000313" key="12">
    <source>
        <dbReference type="EMBL" id="CDP05136.1"/>
    </source>
</evidence>
<dbReference type="EMBL" id="HG739099">
    <property type="protein sequence ID" value="CDP05136.1"/>
    <property type="molecule type" value="Genomic_DNA"/>
</dbReference>
<dbReference type="STRING" id="49390.A0A068U9F1"/>
<gene>
    <name evidence="12" type="ORF">GSCOC_T00020081001</name>
</gene>
<evidence type="ECO:0000256" key="1">
    <source>
        <dbReference type="ARBA" id="ARBA00004141"/>
    </source>
</evidence>
<dbReference type="PROSITE" id="PS51846">
    <property type="entry name" value="CNNM"/>
    <property type="match status" value="1"/>
</dbReference>
<keyword evidence="13" id="KW-1185">Reference proteome</keyword>
<reference evidence="13" key="1">
    <citation type="journal article" date="2014" name="Science">
        <title>The coffee genome provides insight into the convergent evolution of caffeine biosynthesis.</title>
        <authorList>
            <person name="Denoeud F."/>
            <person name="Carretero-Paulet L."/>
            <person name="Dereeper A."/>
            <person name="Droc G."/>
            <person name="Guyot R."/>
            <person name="Pietrella M."/>
            <person name="Zheng C."/>
            <person name="Alberti A."/>
            <person name="Anthony F."/>
            <person name="Aprea G."/>
            <person name="Aury J.M."/>
            <person name="Bento P."/>
            <person name="Bernard M."/>
            <person name="Bocs S."/>
            <person name="Campa C."/>
            <person name="Cenci A."/>
            <person name="Combes M.C."/>
            <person name="Crouzillat D."/>
            <person name="Da Silva C."/>
            <person name="Daddiego L."/>
            <person name="De Bellis F."/>
            <person name="Dussert S."/>
            <person name="Garsmeur O."/>
            <person name="Gayraud T."/>
            <person name="Guignon V."/>
            <person name="Jahn K."/>
            <person name="Jamilloux V."/>
            <person name="Joet T."/>
            <person name="Labadie K."/>
            <person name="Lan T."/>
            <person name="Leclercq J."/>
            <person name="Lepelley M."/>
            <person name="Leroy T."/>
            <person name="Li L.T."/>
            <person name="Librado P."/>
            <person name="Lopez L."/>
            <person name="Munoz A."/>
            <person name="Noel B."/>
            <person name="Pallavicini A."/>
            <person name="Perrotta G."/>
            <person name="Poncet V."/>
            <person name="Pot D."/>
            <person name="Priyono X."/>
            <person name="Rigoreau M."/>
            <person name="Rouard M."/>
            <person name="Rozas J."/>
            <person name="Tranchant-Dubreuil C."/>
            <person name="VanBuren R."/>
            <person name="Zhang Q."/>
            <person name="Andrade A.C."/>
            <person name="Argout X."/>
            <person name="Bertrand B."/>
            <person name="de Kochko A."/>
            <person name="Graziosi G."/>
            <person name="Henry R.J."/>
            <person name="Jayarama X."/>
            <person name="Ming R."/>
            <person name="Nagai C."/>
            <person name="Rounsley S."/>
            <person name="Sankoff D."/>
            <person name="Giuliano G."/>
            <person name="Albert V.A."/>
            <person name="Wincker P."/>
            <person name="Lashermes P."/>
        </authorList>
    </citation>
    <scope>NUCLEOTIDE SEQUENCE [LARGE SCALE GENOMIC DNA]</scope>
    <source>
        <strain evidence="13">cv. DH200-94</strain>
    </source>
</reference>
<evidence type="ECO:0000256" key="3">
    <source>
        <dbReference type="ARBA" id="ARBA00022737"/>
    </source>
</evidence>
<organism evidence="12 13">
    <name type="scientific">Coffea canephora</name>
    <name type="common">Robusta coffee</name>
    <dbReference type="NCBI Taxonomy" id="49390"/>
    <lineage>
        <taxon>Eukaryota</taxon>
        <taxon>Viridiplantae</taxon>
        <taxon>Streptophyta</taxon>
        <taxon>Embryophyta</taxon>
        <taxon>Tracheophyta</taxon>
        <taxon>Spermatophyta</taxon>
        <taxon>Magnoliopsida</taxon>
        <taxon>eudicotyledons</taxon>
        <taxon>Gunneridae</taxon>
        <taxon>Pentapetalae</taxon>
        <taxon>asterids</taxon>
        <taxon>lamiids</taxon>
        <taxon>Gentianales</taxon>
        <taxon>Rubiaceae</taxon>
        <taxon>Ixoroideae</taxon>
        <taxon>Gardenieae complex</taxon>
        <taxon>Bertiereae - Coffeeae clade</taxon>
        <taxon>Coffeeae</taxon>
        <taxon>Coffea</taxon>
    </lineage>
</organism>
<feature type="transmembrane region" description="Helical" evidence="10">
    <location>
        <begin position="13"/>
        <end position="40"/>
    </location>
</feature>
<keyword evidence="5" id="KW-0129">CBS domain</keyword>
<dbReference type="PhylomeDB" id="A0A068U9F1"/>
<name>A0A068U9F1_COFCA</name>
<proteinExistence type="predicted"/>
<feature type="transmembrane region" description="Helical" evidence="10">
    <location>
        <begin position="98"/>
        <end position="116"/>
    </location>
</feature>
<dbReference type="InterPro" id="IPR002550">
    <property type="entry name" value="CNNM"/>
</dbReference>
<dbReference type="GO" id="GO:0010960">
    <property type="term" value="P:magnesium ion homeostasis"/>
    <property type="evidence" value="ECO:0007669"/>
    <property type="project" value="InterPro"/>
</dbReference>
<evidence type="ECO:0000256" key="5">
    <source>
        <dbReference type="ARBA" id="ARBA00023122"/>
    </source>
</evidence>
<keyword evidence="4 8" id="KW-1133">Transmembrane helix</keyword>
<evidence type="ECO:0000313" key="13">
    <source>
        <dbReference type="Proteomes" id="UP000295252"/>
    </source>
</evidence>
<feature type="region of interest" description="Disordered" evidence="9">
    <location>
        <begin position="500"/>
        <end position="541"/>
    </location>
</feature>
<dbReference type="PANTHER" id="PTHR12064">
    <property type="entry name" value="METAL TRANSPORTER CNNM"/>
    <property type="match status" value="1"/>
</dbReference>
<dbReference type="PANTHER" id="PTHR12064:SF72">
    <property type="entry name" value="CBS DOMAIN PROTEIN"/>
    <property type="match status" value="1"/>
</dbReference>
<dbReference type="Gene3D" id="3.10.580.10">
    <property type="entry name" value="CBS-domain"/>
    <property type="match status" value="1"/>
</dbReference>
<feature type="transmembrane region" description="Helical" evidence="10">
    <location>
        <begin position="128"/>
        <end position="148"/>
    </location>
</feature>
<keyword evidence="7" id="KW-0325">Glycoprotein</keyword>
<accession>A0A068U9F1</accession>
<keyword evidence="3" id="KW-0677">Repeat</keyword>
<evidence type="ECO:0000259" key="11">
    <source>
        <dbReference type="PROSITE" id="PS51846"/>
    </source>
</evidence>
<dbReference type="InterPro" id="IPR044751">
    <property type="entry name" value="Ion_transp-like_CBS"/>
</dbReference>
<keyword evidence="2 8" id="KW-0812">Transmembrane</keyword>
<sequence>MREDDIPCCEPKFWVYLTLCLVLVTFAGLTSGLSLGLFSYNQVDLEVLMKAGLPHEKKNAARILPIVKNEYLHLCTLLIAKSLALEALPIFLDQILPFWAAIIVSVTFVLAFTEVIPQAVCSRHGLSLSAKFVFFVRFLLLVVFPVSYPVSKLLDWLLGKGHAALLRRAQLKTLVDLLSVKAGKGGELTDDETTIINGALDMTEKTAKDAMTPISKTFSLDINSILDMHTMRLIMSKGHSRIPIHSEDPKNVIGLVLVKNLIFCNPEDKVPLRSINLSRIPRVYDDWPLYDVLKLFQKGHSHMAVVVKSPRDGKETEEQTKESPKFMRMQIDSNSEPEATDVKGTNHLFGQVDLSITSAYCSDNEAGILLVENTRKQEDAFQASNKWEEDSLETLKTKYLDEEVIGIITMGDVMEELLQEEILDETDLNVHNKFICGTRMSSLPWKRTPSSPTTASVTRIQWRTPASSPFSSYYNTPMLRSPVLPYVPSPVVRPVLYPSPGRSISGSPSQSGSLFPVRSSPSSQQVSRNSYERLRPAGNFS</sequence>
<dbReference type="Gramene" id="CDP05136">
    <property type="protein sequence ID" value="CDP05136"/>
    <property type="gene ID" value="GSCOC_T00020081001"/>
</dbReference>
<protein>
    <recommendedName>
        <fullName evidence="11">CNNM transmembrane domain-containing protein</fullName>
    </recommendedName>
</protein>
<dbReference type="Proteomes" id="UP000295252">
    <property type="component" value="Chromosome IV"/>
</dbReference>
<dbReference type="InterPro" id="IPR045095">
    <property type="entry name" value="ACDP"/>
</dbReference>
<evidence type="ECO:0000256" key="8">
    <source>
        <dbReference type="PROSITE-ProRule" id="PRU01193"/>
    </source>
</evidence>
<dbReference type="OrthoDB" id="5353557at2759"/>
<evidence type="ECO:0000256" key="7">
    <source>
        <dbReference type="ARBA" id="ARBA00023180"/>
    </source>
</evidence>
<dbReference type="GO" id="GO:0016020">
    <property type="term" value="C:membrane"/>
    <property type="evidence" value="ECO:0007669"/>
    <property type="project" value="UniProtKB-SubCell"/>
</dbReference>
<dbReference type="AlphaFoldDB" id="A0A068U9F1"/>
<comment type="subcellular location">
    <subcellularLocation>
        <location evidence="1">Membrane</location>
        <topology evidence="1">Multi-pass membrane protein</topology>
    </subcellularLocation>
</comment>